<dbReference type="KEGG" id="phl:KKY_746"/>
<dbReference type="HOGENOM" id="CLU_141038_0_0_5"/>
<dbReference type="InterPro" id="IPR009679">
    <property type="entry name" value="Phage_186_CII-like"/>
</dbReference>
<reference evidence="1 2" key="1">
    <citation type="journal article" date="2012" name="J. Bacteriol.">
        <title>Complete genome sequence of Pelagibacterium halotolerans B2T.</title>
        <authorList>
            <person name="Huo Y.Y."/>
            <person name="Cheng H."/>
            <person name="Han X.F."/>
            <person name="Jiang X.W."/>
            <person name="Sun C."/>
            <person name="Zhang X.Q."/>
            <person name="Zhu X.F."/>
            <person name="Liu Y.F."/>
            <person name="Li P.F."/>
            <person name="Ni P.X."/>
            <person name="Wu M."/>
        </authorList>
    </citation>
    <scope>NUCLEOTIDE SEQUENCE [LARGE SCALE GENOMIC DNA]</scope>
    <source>
        <strain evidence="2">DSM 22347 / JCM 15775 / CGMCC 1.7692 / B2</strain>
    </source>
</reference>
<dbReference type="Proteomes" id="UP000008850">
    <property type="component" value="Chromosome"/>
</dbReference>
<name>G4RDZ1_PELHB</name>
<accession>G4RDZ1</accession>
<gene>
    <name evidence="1" type="ordered locus">KKY_746</name>
</gene>
<dbReference type="GO" id="GO:0003677">
    <property type="term" value="F:DNA binding"/>
    <property type="evidence" value="ECO:0007669"/>
    <property type="project" value="InterPro"/>
</dbReference>
<dbReference type="EMBL" id="CP003075">
    <property type="protein sequence ID" value="AEQ50785.1"/>
    <property type="molecule type" value="Genomic_DNA"/>
</dbReference>
<proteinExistence type="predicted"/>
<sequence length="153" mass="17411">MAKRRRDTQTLDLLRDFTPAPIVERFDDEAVKAFSIAARLAKAITATFADADMDRRQLAQDMSEFLQDDVSKHMLDKYASSSAEHQISAVRLLALVAVTEDVRPLNTLLKEAGLIAVPAEYEALLRRERARELKEKIEREEQIADAAWRASRR</sequence>
<evidence type="ECO:0000313" key="1">
    <source>
        <dbReference type="EMBL" id="AEQ50785.1"/>
    </source>
</evidence>
<evidence type="ECO:0008006" key="3">
    <source>
        <dbReference type="Google" id="ProtNLM"/>
    </source>
</evidence>
<keyword evidence="2" id="KW-1185">Reference proteome</keyword>
<protein>
    <recommendedName>
        <fullName evidence="3">DNA transposition protein</fullName>
    </recommendedName>
</protein>
<dbReference type="eggNOG" id="ENOG5032X9G">
    <property type="taxonomic scope" value="Bacteria"/>
</dbReference>
<evidence type="ECO:0000313" key="2">
    <source>
        <dbReference type="Proteomes" id="UP000008850"/>
    </source>
</evidence>
<dbReference type="STRING" id="1082931.KKY_746"/>
<dbReference type="AlphaFoldDB" id="G4RDZ1"/>
<dbReference type="Pfam" id="PF06892">
    <property type="entry name" value="Phage_CP76"/>
    <property type="match status" value="1"/>
</dbReference>
<organism evidence="1 2">
    <name type="scientific">Pelagibacterium halotolerans (strain DSM 22347 / JCM 15775 / CGMCC 1.7692 / B2)</name>
    <dbReference type="NCBI Taxonomy" id="1082931"/>
    <lineage>
        <taxon>Bacteria</taxon>
        <taxon>Pseudomonadati</taxon>
        <taxon>Pseudomonadota</taxon>
        <taxon>Alphaproteobacteria</taxon>
        <taxon>Hyphomicrobiales</taxon>
        <taxon>Devosiaceae</taxon>
        <taxon>Pelagibacterium</taxon>
    </lineage>
</organism>